<dbReference type="Gramene" id="VVA40940">
    <property type="protein sequence ID" value="VVA40940"/>
    <property type="gene ID" value="Prudul26B022850"/>
</dbReference>
<dbReference type="EMBL" id="CABIKO010001123">
    <property type="protein sequence ID" value="VVA40940.1"/>
    <property type="molecule type" value="Genomic_DNA"/>
</dbReference>
<organism evidence="1 2">
    <name type="scientific">Prunus dulcis</name>
    <name type="common">Almond</name>
    <name type="synonym">Amygdalus dulcis</name>
    <dbReference type="NCBI Taxonomy" id="3755"/>
    <lineage>
        <taxon>Eukaryota</taxon>
        <taxon>Viridiplantae</taxon>
        <taxon>Streptophyta</taxon>
        <taxon>Embryophyta</taxon>
        <taxon>Tracheophyta</taxon>
        <taxon>Spermatophyta</taxon>
        <taxon>Magnoliopsida</taxon>
        <taxon>eudicotyledons</taxon>
        <taxon>Gunneridae</taxon>
        <taxon>Pentapetalae</taxon>
        <taxon>rosids</taxon>
        <taxon>fabids</taxon>
        <taxon>Rosales</taxon>
        <taxon>Rosaceae</taxon>
        <taxon>Amygdaloideae</taxon>
        <taxon>Amygdaleae</taxon>
        <taxon>Prunus</taxon>
    </lineage>
</organism>
<dbReference type="AlphaFoldDB" id="A0A5E4GMG4"/>
<evidence type="ECO:0000313" key="2">
    <source>
        <dbReference type="Proteomes" id="UP000327085"/>
    </source>
</evidence>
<proteinExistence type="predicted"/>
<dbReference type="Proteomes" id="UP000327085">
    <property type="component" value="Chromosome 1"/>
</dbReference>
<reference evidence="2" key="1">
    <citation type="journal article" date="2020" name="Plant J.">
        <title>Transposons played a major role in the diversification between the closely related almond and peach genomes: results from the almond genome sequence.</title>
        <authorList>
            <person name="Alioto T."/>
            <person name="Alexiou K.G."/>
            <person name="Bardil A."/>
            <person name="Barteri F."/>
            <person name="Castanera R."/>
            <person name="Cruz F."/>
            <person name="Dhingra A."/>
            <person name="Duval H."/>
            <person name="Fernandez I Marti A."/>
            <person name="Frias L."/>
            <person name="Galan B."/>
            <person name="Garcia J.L."/>
            <person name="Howad W."/>
            <person name="Gomez-Garrido J."/>
            <person name="Gut M."/>
            <person name="Julca I."/>
            <person name="Morata J."/>
            <person name="Puigdomenech P."/>
            <person name="Ribeca P."/>
            <person name="Rubio Cabetas M.J."/>
            <person name="Vlasova A."/>
            <person name="Wirthensohn M."/>
            <person name="Garcia-Mas J."/>
            <person name="Gabaldon T."/>
            <person name="Casacuberta J.M."/>
            <person name="Arus P."/>
        </authorList>
    </citation>
    <scope>NUCLEOTIDE SEQUENCE [LARGE SCALE GENOMIC DNA]</scope>
    <source>
        <strain evidence="2">cv. Texas</strain>
    </source>
</reference>
<protein>
    <submittedName>
        <fullName evidence="1">Uncharacterized protein</fullName>
    </submittedName>
</protein>
<evidence type="ECO:0000313" key="1">
    <source>
        <dbReference type="EMBL" id="VVA40940.1"/>
    </source>
</evidence>
<gene>
    <name evidence="1" type="ORF">ALMOND_2B022850</name>
</gene>
<dbReference type="InParanoid" id="A0A5E4GMG4"/>
<name>A0A5E4GMG4_PRUDU</name>
<accession>A0A5E4GMG4</accession>
<sequence>NAPIPKVVLPNGNGSLKTWEVGFVTPGMEGEVVQFDVREMLQATSARKFFSSNNRDGL</sequence>
<feature type="non-terminal residue" evidence="1">
    <location>
        <position position="1"/>
    </location>
</feature>